<evidence type="ECO:0000313" key="3">
    <source>
        <dbReference type="EMBL" id="EOA84890.1"/>
    </source>
</evidence>
<feature type="compositionally biased region" description="Basic residues" evidence="1">
    <location>
        <begin position="58"/>
        <end position="73"/>
    </location>
</feature>
<evidence type="ECO:0000256" key="2">
    <source>
        <dbReference type="SAM" id="SignalP"/>
    </source>
</evidence>
<organism evidence="3 4">
    <name type="scientific">Exserohilum turcicum (strain 28A)</name>
    <name type="common">Northern leaf blight fungus</name>
    <name type="synonym">Setosphaeria turcica</name>
    <dbReference type="NCBI Taxonomy" id="671987"/>
    <lineage>
        <taxon>Eukaryota</taxon>
        <taxon>Fungi</taxon>
        <taxon>Dikarya</taxon>
        <taxon>Ascomycota</taxon>
        <taxon>Pezizomycotina</taxon>
        <taxon>Dothideomycetes</taxon>
        <taxon>Pleosporomycetidae</taxon>
        <taxon>Pleosporales</taxon>
        <taxon>Pleosporineae</taxon>
        <taxon>Pleosporaceae</taxon>
        <taxon>Exserohilum</taxon>
    </lineage>
</organism>
<reference evidence="3 4" key="1">
    <citation type="journal article" date="2012" name="PLoS Pathog.">
        <title>Diverse lifestyles and strategies of plant pathogenesis encoded in the genomes of eighteen Dothideomycetes fungi.</title>
        <authorList>
            <person name="Ohm R.A."/>
            <person name="Feau N."/>
            <person name="Henrissat B."/>
            <person name="Schoch C.L."/>
            <person name="Horwitz B.A."/>
            <person name="Barry K.W."/>
            <person name="Condon B.J."/>
            <person name="Copeland A.C."/>
            <person name="Dhillon B."/>
            <person name="Glaser F."/>
            <person name="Hesse C.N."/>
            <person name="Kosti I."/>
            <person name="LaButti K."/>
            <person name="Lindquist E.A."/>
            <person name="Lucas S."/>
            <person name="Salamov A.A."/>
            <person name="Bradshaw R.E."/>
            <person name="Ciuffetti L."/>
            <person name="Hamelin R.C."/>
            <person name="Kema G.H.J."/>
            <person name="Lawrence C."/>
            <person name="Scott J.A."/>
            <person name="Spatafora J.W."/>
            <person name="Turgeon B.G."/>
            <person name="de Wit P.J.G.M."/>
            <person name="Zhong S."/>
            <person name="Goodwin S.B."/>
            <person name="Grigoriev I.V."/>
        </authorList>
    </citation>
    <scope>NUCLEOTIDE SEQUENCE [LARGE SCALE GENOMIC DNA]</scope>
    <source>
        <strain evidence="4">28A</strain>
    </source>
</reference>
<dbReference type="OrthoDB" id="3799886at2759"/>
<feature type="chain" id="PRO_5004342384" evidence="2">
    <location>
        <begin position="18"/>
        <end position="113"/>
    </location>
</feature>
<dbReference type="GeneID" id="19397412"/>
<feature type="signal peptide" evidence="2">
    <location>
        <begin position="1"/>
        <end position="17"/>
    </location>
</feature>
<feature type="region of interest" description="Disordered" evidence="1">
    <location>
        <begin position="51"/>
        <end position="82"/>
    </location>
</feature>
<evidence type="ECO:0000313" key="4">
    <source>
        <dbReference type="Proteomes" id="UP000016935"/>
    </source>
</evidence>
<proteinExistence type="predicted"/>
<name>R0II79_EXST2</name>
<sequence>MRLSALTPLILATLIHAKPAPAAGPHQTDTVPQCHDAVAIRAANAPHAYLAERANSNNKKKKKKKNSKPKKPKGVNITDTDNIASSFSAGSSRTLQVGAAVGLGVLEMVRLWG</sequence>
<dbReference type="HOGENOM" id="CLU_2096648_0_0_1"/>
<gene>
    <name evidence="3" type="ORF">SETTUDRAFT_154506</name>
</gene>
<evidence type="ECO:0000256" key="1">
    <source>
        <dbReference type="SAM" id="MobiDB-lite"/>
    </source>
</evidence>
<dbReference type="EMBL" id="KB908703">
    <property type="protein sequence ID" value="EOA84890.1"/>
    <property type="molecule type" value="Genomic_DNA"/>
</dbReference>
<dbReference type="Proteomes" id="UP000016935">
    <property type="component" value="Unassembled WGS sequence"/>
</dbReference>
<dbReference type="AlphaFoldDB" id="R0II79"/>
<reference evidence="3 4" key="2">
    <citation type="journal article" date="2013" name="PLoS Genet.">
        <title>Comparative genome structure, secondary metabolite, and effector coding capacity across Cochliobolus pathogens.</title>
        <authorList>
            <person name="Condon B.J."/>
            <person name="Leng Y."/>
            <person name="Wu D."/>
            <person name="Bushley K.E."/>
            <person name="Ohm R.A."/>
            <person name="Otillar R."/>
            <person name="Martin J."/>
            <person name="Schackwitz W."/>
            <person name="Grimwood J."/>
            <person name="MohdZainudin N."/>
            <person name="Xue C."/>
            <person name="Wang R."/>
            <person name="Manning V.A."/>
            <person name="Dhillon B."/>
            <person name="Tu Z.J."/>
            <person name="Steffenson B.J."/>
            <person name="Salamov A."/>
            <person name="Sun H."/>
            <person name="Lowry S."/>
            <person name="LaButti K."/>
            <person name="Han J."/>
            <person name="Copeland A."/>
            <person name="Lindquist E."/>
            <person name="Barry K."/>
            <person name="Schmutz J."/>
            <person name="Baker S.E."/>
            <person name="Ciuffetti L.M."/>
            <person name="Grigoriev I.V."/>
            <person name="Zhong S."/>
            <person name="Turgeon B.G."/>
        </authorList>
    </citation>
    <scope>NUCLEOTIDE SEQUENCE [LARGE SCALE GENOMIC DNA]</scope>
    <source>
        <strain evidence="4">28A</strain>
    </source>
</reference>
<protein>
    <submittedName>
        <fullName evidence="3">Uncharacterized protein</fullName>
    </submittedName>
</protein>
<accession>R0II79</accession>
<dbReference type="RefSeq" id="XP_008027410.1">
    <property type="nucleotide sequence ID" value="XM_008029219.1"/>
</dbReference>
<keyword evidence="2" id="KW-0732">Signal</keyword>
<keyword evidence="4" id="KW-1185">Reference proteome</keyword>